<evidence type="ECO:0000256" key="1">
    <source>
        <dbReference type="SAM" id="MobiDB-lite"/>
    </source>
</evidence>
<reference evidence="2" key="2">
    <citation type="submission" date="2023-06" db="EMBL/GenBank/DDBJ databases">
        <authorList>
            <person name="Swenson N.G."/>
            <person name="Wegrzyn J.L."/>
            <person name="Mcevoy S.L."/>
        </authorList>
    </citation>
    <scope>NUCLEOTIDE SEQUENCE</scope>
    <source>
        <strain evidence="2">NS2018</strain>
        <tissue evidence="2">Leaf</tissue>
    </source>
</reference>
<accession>A0AA39SE29</accession>
<keyword evidence="3" id="KW-1185">Reference proteome</keyword>
<feature type="compositionally biased region" description="Acidic residues" evidence="1">
    <location>
        <begin position="22"/>
        <end position="40"/>
    </location>
</feature>
<evidence type="ECO:0000313" key="3">
    <source>
        <dbReference type="Proteomes" id="UP001168877"/>
    </source>
</evidence>
<dbReference type="AlphaFoldDB" id="A0AA39SE29"/>
<dbReference type="Proteomes" id="UP001168877">
    <property type="component" value="Unassembled WGS sequence"/>
</dbReference>
<gene>
    <name evidence="2" type="ORF">LWI29_034685</name>
</gene>
<proteinExistence type="predicted"/>
<dbReference type="EMBL" id="JAUESC010000382">
    <property type="protein sequence ID" value="KAK0588120.1"/>
    <property type="molecule type" value="Genomic_DNA"/>
</dbReference>
<name>A0AA39SE29_ACESA</name>
<organism evidence="2 3">
    <name type="scientific">Acer saccharum</name>
    <name type="common">Sugar maple</name>
    <dbReference type="NCBI Taxonomy" id="4024"/>
    <lineage>
        <taxon>Eukaryota</taxon>
        <taxon>Viridiplantae</taxon>
        <taxon>Streptophyta</taxon>
        <taxon>Embryophyta</taxon>
        <taxon>Tracheophyta</taxon>
        <taxon>Spermatophyta</taxon>
        <taxon>Magnoliopsida</taxon>
        <taxon>eudicotyledons</taxon>
        <taxon>Gunneridae</taxon>
        <taxon>Pentapetalae</taxon>
        <taxon>rosids</taxon>
        <taxon>malvids</taxon>
        <taxon>Sapindales</taxon>
        <taxon>Sapindaceae</taxon>
        <taxon>Hippocastanoideae</taxon>
        <taxon>Acereae</taxon>
        <taxon>Acer</taxon>
    </lineage>
</organism>
<reference evidence="2" key="1">
    <citation type="journal article" date="2022" name="Plant J.">
        <title>Strategies of tolerance reflected in two North American maple genomes.</title>
        <authorList>
            <person name="McEvoy S.L."/>
            <person name="Sezen U.U."/>
            <person name="Trouern-Trend A."/>
            <person name="McMahon S.M."/>
            <person name="Schaberg P.G."/>
            <person name="Yang J."/>
            <person name="Wegrzyn J.L."/>
            <person name="Swenson N.G."/>
        </authorList>
    </citation>
    <scope>NUCLEOTIDE SEQUENCE</scope>
    <source>
        <strain evidence="2">NS2018</strain>
    </source>
</reference>
<evidence type="ECO:0000313" key="2">
    <source>
        <dbReference type="EMBL" id="KAK0588120.1"/>
    </source>
</evidence>
<sequence length="113" mass="12626">MGQERGETSNSDIHRRRHCEVFDGDGDNSDDFDDADDIRDDFDGSCTTPATPPTVPFNHASNSSLQSRFEIFALEVILTLAKEYATRRNVDPFPEVGVHEATSTEQSQKDYKG</sequence>
<feature type="region of interest" description="Disordered" evidence="1">
    <location>
        <begin position="1"/>
        <end position="61"/>
    </location>
</feature>
<protein>
    <submittedName>
        <fullName evidence="2">Uncharacterized protein</fullName>
    </submittedName>
</protein>
<comment type="caution">
    <text evidence="2">The sequence shown here is derived from an EMBL/GenBank/DDBJ whole genome shotgun (WGS) entry which is preliminary data.</text>
</comment>
<feature type="region of interest" description="Disordered" evidence="1">
    <location>
        <begin position="94"/>
        <end position="113"/>
    </location>
</feature>